<keyword evidence="4 9" id="KW-1133">Transmembrane helix</keyword>
<evidence type="ECO:0000256" key="5">
    <source>
        <dbReference type="ARBA" id="ARBA00023136"/>
    </source>
</evidence>
<feature type="transmembrane region" description="Helical" evidence="9">
    <location>
        <begin position="668"/>
        <end position="686"/>
    </location>
</feature>
<keyword evidence="12" id="KW-1185">Reference proteome</keyword>
<feature type="compositionally biased region" description="Low complexity" evidence="8">
    <location>
        <begin position="1220"/>
        <end position="1243"/>
    </location>
</feature>
<feature type="region of interest" description="Disordered" evidence="8">
    <location>
        <begin position="1194"/>
        <end position="1285"/>
    </location>
</feature>
<feature type="transmembrane region" description="Helical" evidence="9">
    <location>
        <begin position="438"/>
        <end position="462"/>
    </location>
</feature>
<feature type="transmembrane region" description="Helical" evidence="9">
    <location>
        <begin position="995"/>
        <end position="1020"/>
    </location>
</feature>
<dbReference type="PROSITE" id="PS50156">
    <property type="entry name" value="SSD"/>
    <property type="match status" value="1"/>
</dbReference>
<dbReference type="Pfam" id="PF12349">
    <property type="entry name" value="Sterol-sensing"/>
    <property type="match status" value="1"/>
</dbReference>
<keyword evidence="3 9" id="KW-0812">Transmembrane</keyword>
<evidence type="ECO:0000256" key="7">
    <source>
        <dbReference type="ARBA" id="ARBA00023180"/>
    </source>
</evidence>
<feature type="transmembrane region" description="Helical" evidence="9">
    <location>
        <begin position="543"/>
        <end position="564"/>
    </location>
</feature>
<dbReference type="Gene3D" id="1.20.1640.10">
    <property type="entry name" value="Multidrug efflux transporter AcrB transmembrane domain"/>
    <property type="match status" value="2"/>
</dbReference>
<comment type="similarity">
    <text evidence="2">Belongs to the patched family.</text>
</comment>
<evidence type="ECO:0000313" key="12">
    <source>
        <dbReference type="Proteomes" id="UP001461498"/>
    </source>
</evidence>
<evidence type="ECO:0000256" key="9">
    <source>
        <dbReference type="SAM" id="Phobius"/>
    </source>
</evidence>
<evidence type="ECO:0000256" key="4">
    <source>
        <dbReference type="ARBA" id="ARBA00022989"/>
    </source>
</evidence>
<feature type="transmembrane region" description="Helical" evidence="9">
    <location>
        <begin position="942"/>
        <end position="962"/>
    </location>
</feature>
<dbReference type="InterPro" id="IPR053958">
    <property type="entry name" value="HMGCR/SNAP/NPC1-like_SSD"/>
</dbReference>
<evidence type="ECO:0000313" key="11">
    <source>
        <dbReference type="EMBL" id="KAK9497505.1"/>
    </source>
</evidence>
<feature type="region of interest" description="Disordered" evidence="8">
    <location>
        <begin position="1103"/>
        <end position="1139"/>
    </location>
</feature>
<feature type="transmembrane region" description="Helical" evidence="9">
    <location>
        <begin position="405"/>
        <end position="426"/>
    </location>
</feature>
<accession>A0AAW1CML2</accession>
<evidence type="ECO:0000256" key="1">
    <source>
        <dbReference type="ARBA" id="ARBA00004141"/>
    </source>
</evidence>
<reference evidence="11 12" key="1">
    <citation type="submission" date="2022-12" db="EMBL/GenBank/DDBJ databases">
        <title>Chromosome-level genome assembly of true bugs.</title>
        <authorList>
            <person name="Ma L."/>
            <person name="Li H."/>
        </authorList>
    </citation>
    <scope>NUCLEOTIDE SEQUENCE [LARGE SCALE GENOMIC DNA]</scope>
    <source>
        <strain evidence="11">Lab_2022b</strain>
    </source>
</reference>
<dbReference type="NCBIfam" id="TIGR00918">
    <property type="entry name" value="2A060602"/>
    <property type="match status" value="1"/>
</dbReference>
<dbReference type="GO" id="GO:0008158">
    <property type="term" value="F:hedgehog receptor activity"/>
    <property type="evidence" value="ECO:0007669"/>
    <property type="project" value="InterPro"/>
</dbReference>
<dbReference type="InterPro" id="IPR000731">
    <property type="entry name" value="SSD"/>
</dbReference>
<organism evidence="11 12">
    <name type="scientific">Rhynocoris fuscipes</name>
    <dbReference type="NCBI Taxonomy" id="488301"/>
    <lineage>
        <taxon>Eukaryota</taxon>
        <taxon>Metazoa</taxon>
        <taxon>Ecdysozoa</taxon>
        <taxon>Arthropoda</taxon>
        <taxon>Hexapoda</taxon>
        <taxon>Insecta</taxon>
        <taxon>Pterygota</taxon>
        <taxon>Neoptera</taxon>
        <taxon>Paraneoptera</taxon>
        <taxon>Hemiptera</taxon>
        <taxon>Heteroptera</taxon>
        <taxon>Panheteroptera</taxon>
        <taxon>Cimicomorpha</taxon>
        <taxon>Reduviidae</taxon>
        <taxon>Harpactorinae</taxon>
        <taxon>Harpactorini</taxon>
        <taxon>Rhynocoris</taxon>
    </lineage>
</organism>
<dbReference type="GO" id="GO:0045879">
    <property type="term" value="P:negative regulation of smoothened signaling pathway"/>
    <property type="evidence" value="ECO:0007669"/>
    <property type="project" value="TreeGrafter"/>
</dbReference>
<keyword evidence="5 9" id="KW-0472">Membrane</keyword>
<feature type="transmembrane region" description="Helical" evidence="9">
    <location>
        <begin position="1041"/>
        <end position="1060"/>
    </location>
</feature>
<sequence length="1285" mass="142491">MTFDKTSDVFIRTSWAHADVALIQLNKGKAEGSHRALWLRARIQAELFHLGCLLHSHPGKVIFVASLLLATFCVGLKSAVLHSRVDQLWVQEGGTVEKELRYRSAALGDNGGSTHQLVIQTTESSSVLHQASLLSHVDMVKAAVSISVQLFDITWRLKDICYSPNIPSFDLHYIDQIFENIIPCSIITPLDCFWEGSKLLGPDYPVTIPGLSSKVRWTNLNPQKIIEKMKTYETGFPIETLEQHLKRAGISTGYQEKPCLNPLDEECPETAPNKQSKKVPNIGAELTGGCYGFAANYMHWPEELIVGGAKKNKTGHIQRAQALQTVVQLMGERELHEFWSDTYKVHHIDWNQEKAARVLDTWQRSFSQEVNRLMGRGNKTSPYNVYAFSTATLNDVLFKFSQLNILKVAIGYLIMLIYAGVSLICWEDPARSQCALGIAGVILISVTVAAGLGFCAVLGIAFNASTTQIVPFLALGLGVDDVILLTHTYAEQVGDESQPEEQTGLLLKKCGLPMLLTSLSRMCAMFAAAIIPVPALRVFSLQSAVLVLFNLASSILVFPAIVSLDVRRRNAGRSDLLACWFGNGTISNMASTAHSRQNHSKHIKRHGSTKKQAVTRALPPDRQQTVTVLANSENGRDINEAKCNLYCPKFSWFTTGYSKFLLSSRCRVIVVISFLIITGLSFASILRLKDGLELTDVVPRATAEHSFLDAQTRYFGFYNMYGVTQGDFEYPNNQRLLYEYHEAFMRVQAVVKNDDGGLPPFWLSLFRDWLIGLQKSFERDWERGTITQEWWFPNASDEGVLAYKLLVQTGHVDNPIDKSLVTQVKLVDSDGMINPKAFYNYLSAWYSNDALAYGASEGNLQPIPREWYHVRQDFDLKIPKSGPLIYSQLPFYLHGLTDTPAITKTIEQVREICSRFETRGLPNFPSGVPFLFWEQYRHLRPLVGISSLLSIVSVSLIAGIVLVSSRIAILIGASLTMNLVHLLGFMSAFGLSLSAVPAVLIIIATGISARFIIYFTLSFVTSIGNRERRSKLAIEHTFAPILRGSITVLISIAMLAFSEFDFIVRYFFQILGSVVGVSFINGIIFLPVILSIIGPSAEVRPLNQKDRISTPSPQPSRKMRRIGSHHSGSVIPPSHIITPCQTHREPSLTTITEEPSWHSTTHEIIVEPEFIVQTTTCTAPNSQQMNNGGCNGGCSSSGCSNSGNSSDSSDTKQSAAANGQQSQQQQQQQQQQHITTKVTATAKLKVEVHTPIGNVESYGGKSRRSHRMSRESSSSSDMEMPPRTT</sequence>
<dbReference type="EMBL" id="JAPXFL010000014">
    <property type="protein sequence ID" value="KAK9497505.1"/>
    <property type="molecule type" value="Genomic_DNA"/>
</dbReference>
<dbReference type="PANTHER" id="PTHR46022:SF1">
    <property type="entry name" value="PROTEIN PATCHED"/>
    <property type="match status" value="1"/>
</dbReference>
<evidence type="ECO:0000256" key="3">
    <source>
        <dbReference type="ARBA" id="ARBA00022692"/>
    </source>
</evidence>
<feature type="transmembrane region" description="Helical" evidence="9">
    <location>
        <begin position="969"/>
        <end position="989"/>
    </location>
</feature>
<evidence type="ECO:0000256" key="2">
    <source>
        <dbReference type="ARBA" id="ARBA00005585"/>
    </source>
</evidence>
<dbReference type="InterPro" id="IPR004766">
    <property type="entry name" value="TM_rcpt_patched"/>
</dbReference>
<dbReference type="PANTHER" id="PTHR46022">
    <property type="entry name" value="PROTEIN PATCHED"/>
    <property type="match status" value="1"/>
</dbReference>
<dbReference type="SUPFAM" id="SSF82866">
    <property type="entry name" value="Multidrug efflux transporter AcrB transmembrane domain"/>
    <property type="match status" value="2"/>
</dbReference>
<proteinExistence type="inferred from homology"/>
<keyword evidence="6" id="KW-0675">Receptor</keyword>
<feature type="compositionally biased region" description="Low complexity" evidence="8">
    <location>
        <begin position="1194"/>
        <end position="1208"/>
    </location>
</feature>
<dbReference type="Proteomes" id="UP001461498">
    <property type="component" value="Unassembled WGS sequence"/>
</dbReference>
<name>A0AAW1CML2_9HEMI</name>
<comment type="subcellular location">
    <subcellularLocation>
        <location evidence="1">Membrane</location>
        <topology evidence="1">Multi-pass membrane protein</topology>
    </subcellularLocation>
</comment>
<feature type="domain" description="SSD" evidence="10">
    <location>
        <begin position="404"/>
        <end position="564"/>
    </location>
</feature>
<evidence type="ECO:0000256" key="6">
    <source>
        <dbReference type="ARBA" id="ARBA00023170"/>
    </source>
</evidence>
<feature type="transmembrane region" description="Helical" evidence="9">
    <location>
        <begin position="1066"/>
        <end position="1093"/>
    </location>
</feature>
<dbReference type="FunFam" id="1.20.1640.10:FF:000027">
    <property type="entry name" value="Blast:Protein patched"/>
    <property type="match status" value="1"/>
</dbReference>
<dbReference type="GO" id="GO:0005119">
    <property type="term" value="F:smoothened binding"/>
    <property type="evidence" value="ECO:0007669"/>
    <property type="project" value="TreeGrafter"/>
</dbReference>
<comment type="caution">
    <text evidence="11">The sequence shown here is derived from an EMBL/GenBank/DDBJ whole genome shotgun (WGS) entry which is preliminary data.</text>
</comment>
<evidence type="ECO:0000256" key="8">
    <source>
        <dbReference type="SAM" id="MobiDB-lite"/>
    </source>
</evidence>
<dbReference type="GO" id="GO:0005886">
    <property type="term" value="C:plasma membrane"/>
    <property type="evidence" value="ECO:0007669"/>
    <property type="project" value="TreeGrafter"/>
</dbReference>
<dbReference type="GO" id="GO:0097108">
    <property type="term" value="F:hedgehog family protein binding"/>
    <property type="evidence" value="ECO:0007669"/>
    <property type="project" value="TreeGrafter"/>
</dbReference>
<gene>
    <name evidence="11" type="ORF">O3M35_004211</name>
</gene>
<keyword evidence="7" id="KW-0325">Glycoprotein</keyword>
<protein>
    <recommendedName>
        <fullName evidence="10">SSD domain-containing protein</fullName>
    </recommendedName>
</protein>
<evidence type="ECO:0000259" key="10">
    <source>
        <dbReference type="PROSITE" id="PS50156"/>
    </source>
</evidence>